<proteinExistence type="predicted"/>
<organism evidence="2 3">
    <name type="scientific">Flaviflexus equikiangi</name>
    <dbReference type="NCBI Taxonomy" id="2758573"/>
    <lineage>
        <taxon>Bacteria</taxon>
        <taxon>Bacillati</taxon>
        <taxon>Actinomycetota</taxon>
        <taxon>Actinomycetes</taxon>
        <taxon>Actinomycetales</taxon>
        <taxon>Actinomycetaceae</taxon>
        <taxon>Flaviflexus</taxon>
    </lineage>
</organism>
<evidence type="ECO:0000313" key="3">
    <source>
        <dbReference type="Proteomes" id="UP000705983"/>
    </source>
</evidence>
<protein>
    <submittedName>
        <fullName evidence="2">Uncharacterized protein</fullName>
    </submittedName>
</protein>
<keyword evidence="1" id="KW-0812">Transmembrane</keyword>
<keyword evidence="1" id="KW-0472">Membrane</keyword>
<name>A0ABS2TE10_9ACTO</name>
<evidence type="ECO:0000313" key="2">
    <source>
        <dbReference type="EMBL" id="MBM9432328.1"/>
    </source>
</evidence>
<evidence type="ECO:0000256" key="1">
    <source>
        <dbReference type="SAM" id="Phobius"/>
    </source>
</evidence>
<feature type="transmembrane region" description="Helical" evidence="1">
    <location>
        <begin position="6"/>
        <end position="24"/>
    </location>
</feature>
<gene>
    <name evidence="2" type="ORF">JVW63_01200</name>
</gene>
<keyword evidence="3" id="KW-1185">Reference proteome</keyword>
<accession>A0ABS2TE10</accession>
<dbReference type="RefSeq" id="WP_187995903.1">
    <property type="nucleotide sequence ID" value="NZ_JACEXG010000001.1"/>
</dbReference>
<dbReference type="Proteomes" id="UP000705983">
    <property type="component" value="Unassembled WGS sequence"/>
</dbReference>
<reference evidence="3" key="1">
    <citation type="submission" date="2021-02" db="EMBL/GenBank/DDBJ databases">
        <title>Leucobacter sp. CX169.</title>
        <authorList>
            <person name="Cheng Y."/>
        </authorList>
    </citation>
    <scope>NUCLEOTIDE SEQUENCE [LARGE SCALE GENOMIC DNA]</scope>
    <source>
        <strain evidence="3">JY899</strain>
    </source>
</reference>
<keyword evidence="1" id="KW-1133">Transmembrane helix</keyword>
<dbReference type="EMBL" id="JAFFJS010000001">
    <property type="protein sequence ID" value="MBM9432328.1"/>
    <property type="molecule type" value="Genomic_DNA"/>
</dbReference>
<sequence length="97" mass="10840">MTPEIQVLLGLITVAGVIIGAVITGRYAERKARLETEASPYEALAERVTKLEQRTAVLEAEQEKDRAYIRRAVPWIALHADLALSPPPVPPDWWTDH</sequence>
<comment type="caution">
    <text evidence="2">The sequence shown here is derived from an EMBL/GenBank/DDBJ whole genome shotgun (WGS) entry which is preliminary data.</text>
</comment>